<sequence>MPQNTSTMNNCNCSRRRQRQVRFASQEQCLETISRSQLTRNESAAAWYSRNERIQVIQNCARLVERRQSGKKPKRNNSYRGLETFHELDFQELRQHVDACVYAVILEQHRQAVECRFDSDSLAKASLLHSNGSSKLALVRAKNDECEAKQILCKTCEMEDEEDSESQSMVSPVQLSESSSSCIHQDLEELGKVVLVI</sequence>
<dbReference type="AlphaFoldDB" id="A0AAD2FSX6"/>
<dbReference type="Proteomes" id="UP001295423">
    <property type="component" value="Unassembled WGS sequence"/>
</dbReference>
<protein>
    <submittedName>
        <fullName evidence="1">Uncharacterized protein</fullName>
    </submittedName>
</protein>
<dbReference type="EMBL" id="CAKOGP040001798">
    <property type="protein sequence ID" value="CAJ1952089.1"/>
    <property type="molecule type" value="Genomic_DNA"/>
</dbReference>
<gene>
    <name evidence="1" type="ORF">CYCCA115_LOCUS13385</name>
</gene>
<reference evidence="1" key="1">
    <citation type="submission" date="2023-08" db="EMBL/GenBank/DDBJ databases">
        <authorList>
            <person name="Audoor S."/>
            <person name="Bilcke G."/>
        </authorList>
    </citation>
    <scope>NUCLEOTIDE SEQUENCE</scope>
</reference>
<accession>A0AAD2FSX6</accession>
<keyword evidence="2" id="KW-1185">Reference proteome</keyword>
<proteinExistence type="predicted"/>
<name>A0AAD2FSX6_9STRA</name>
<comment type="caution">
    <text evidence="1">The sequence shown here is derived from an EMBL/GenBank/DDBJ whole genome shotgun (WGS) entry which is preliminary data.</text>
</comment>
<evidence type="ECO:0000313" key="2">
    <source>
        <dbReference type="Proteomes" id="UP001295423"/>
    </source>
</evidence>
<evidence type="ECO:0000313" key="1">
    <source>
        <dbReference type="EMBL" id="CAJ1952089.1"/>
    </source>
</evidence>
<organism evidence="1 2">
    <name type="scientific">Cylindrotheca closterium</name>
    <dbReference type="NCBI Taxonomy" id="2856"/>
    <lineage>
        <taxon>Eukaryota</taxon>
        <taxon>Sar</taxon>
        <taxon>Stramenopiles</taxon>
        <taxon>Ochrophyta</taxon>
        <taxon>Bacillariophyta</taxon>
        <taxon>Bacillariophyceae</taxon>
        <taxon>Bacillariophycidae</taxon>
        <taxon>Bacillariales</taxon>
        <taxon>Bacillariaceae</taxon>
        <taxon>Cylindrotheca</taxon>
    </lineage>
</organism>